<name>A0ABX6B6M0_9ACTN</name>
<accession>A0ABX6B6M0</accession>
<reference evidence="1 2" key="1">
    <citation type="submission" date="2017-09" db="EMBL/GenBank/DDBJ databases">
        <authorList>
            <person name="Lee N."/>
            <person name="Cho B.-K."/>
        </authorList>
    </citation>
    <scope>NUCLEOTIDE SEQUENCE [LARGE SCALE GENOMIC DNA]</scope>
    <source>
        <strain evidence="1 2">ATCC 19740</strain>
    </source>
</reference>
<sequence length="77" mass="8248">MLFAPSLTSRSLMEFLYGPGLTFTIGAGAPFEGAGELLRSGVVAMLSSLRVRLEQRGGSVVTVRLPMCTSRTIRVVM</sequence>
<evidence type="ECO:0000313" key="2">
    <source>
        <dbReference type="Proteomes" id="UP000326029"/>
    </source>
</evidence>
<evidence type="ECO:0000313" key="1">
    <source>
        <dbReference type="EMBL" id="QEV30947.1"/>
    </source>
</evidence>
<dbReference type="Proteomes" id="UP000326029">
    <property type="component" value="Chromosome"/>
</dbReference>
<proteinExistence type="predicted"/>
<organism evidence="1 2">
    <name type="scientific">Streptomyces cinereoruber</name>
    <dbReference type="NCBI Taxonomy" id="67260"/>
    <lineage>
        <taxon>Bacteria</taxon>
        <taxon>Bacillati</taxon>
        <taxon>Actinomycetota</taxon>
        <taxon>Actinomycetes</taxon>
        <taxon>Kitasatosporales</taxon>
        <taxon>Streptomycetaceae</taxon>
        <taxon>Streptomyces</taxon>
    </lineage>
</organism>
<keyword evidence="2" id="KW-1185">Reference proteome</keyword>
<gene>
    <name evidence="1" type="ORF">CP977_01030</name>
</gene>
<dbReference type="EMBL" id="CP023693">
    <property type="protein sequence ID" value="QEV30947.1"/>
    <property type="molecule type" value="Genomic_DNA"/>
</dbReference>
<protein>
    <submittedName>
        <fullName evidence="1">Uncharacterized protein</fullName>
    </submittedName>
</protein>